<dbReference type="OrthoDB" id="5694214at2"/>
<dbReference type="Pfam" id="PF07980">
    <property type="entry name" value="SusD_RagB"/>
    <property type="match status" value="1"/>
</dbReference>
<dbReference type="InterPro" id="IPR012944">
    <property type="entry name" value="SusD_RagB_dom"/>
</dbReference>
<evidence type="ECO:0000313" key="8">
    <source>
        <dbReference type="EMBL" id="RNL89152.1"/>
    </source>
</evidence>
<dbReference type="RefSeq" id="WP_123215407.1">
    <property type="nucleotide sequence ID" value="NZ_RJTM01000047.1"/>
</dbReference>
<evidence type="ECO:0000259" key="7">
    <source>
        <dbReference type="Pfam" id="PF14322"/>
    </source>
</evidence>
<organism evidence="8 9">
    <name type="scientific">Sinomicrobium pectinilyticum</name>
    <dbReference type="NCBI Taxonomy" id="1084421"/>
    <lineage>
        <taxon>Bacteria</taxon>
        <taxon>Pseudomonadati</taxon>
        <taxon>Bacteroidota</taxon>
        <taxon>Flavobacteriia</taxon>
        <taxon>Flavobacteriales</taxon>
        <taxon>Flavobacteriaceae</taxon>
        <taxon>Sinomicrobium</taxon>
    </lineage>
</organism>
<protein>
    <submittedName>
        <fullName evidence="8">RagB/SusD family nutrient uptake outer membrane protein</fullName>
    </submittedName>
</protein>
<evidence type="ECO:0000256" key="1">
    <source>
        <dbReference type="ARBA" id="ARBA00004442"/>
    </source>
</evidence>
<comment type="subcellular location">
    <subcellularLocation>
        <location evidence="1">Cell outer membrane</location>
    </subcellularLocation>
</comment>
<evidence type="ECO:0000256" key="3">
    <source>
        <dbReference type="ARBA" id="ARBA00022729"/>
    </source>
</evidence>
<proteinExistence type="inferred from homology"/>
<dbReference type="Proteomes" id="UP000267469">
    <property type="component" value="Unassembled WGS sequence"/>
</dbReference>
<keyword evidence="5" id="KW-0998">Cell outer membrane</keyword>
<dbReference type="AlphaFoldDB" id="A0A3N0EN05"/>
<dbReference type="Gene3D" id="1.25.40.390">
    <property type="match status" value="1"/>
</dbReference>
<evidence type="ECO:0000256" key="2">
    <source>
        <dbReference type="ARBA" id="ARBA00006275"/>
    </source>
</evidence>
<dbReference type="InterPro" id="IPR011990">
    <property type="entry name" value="TPR-like_helical_dom_sf"/>
</dbReference>
<accession>A0A3N0EN05</accession>
<dbReference type="GO" id="GO:0009279">
    <property type="term" value="C:cell outer membrane"/>
    <property type="evidence" value="ECO:0007669"/>
    <property type="project" value="UniProtKB-SubCell"/>
</dbReference>
<feature type="domain" description="RagB/SusD" evidence="6">
    <location>
        <begin position="347"/>
        <end position="543"/>
    </location>
</feature>
<dbReference type="EMBL" id="RJTM01000047">
    <property type="protein sequence ID" value="RNL89152.1"/>
    <property type="molecule type" value="Genomic_DNA"/>
</dbReference>
<keyword evidence="3" id="KW-0732">Signal</keyword>
<evidence type="ECO:0000313" key="9">
    <source>
        <dbReference type="Proteomes" id="UP000267469"/>
    </source>
</evidence>
<reference evidence="8 9" key="1">
    <citation type="submission" date="2018-10" db="EMBL/GenBank/DDBJ databases">
        <title>Sinomicrobium pectinilyticum sp. nov., a pectinase-producing bacterium isolated from alkaline and saline soil, and emended description of the genus Sinomicrobium.</title>
        <authorList>
            <person name="Cheng B."/>
            <person name="Li C."/>
            <person name="Lai Q."/>
            <person name="Du M."/>
            <person name="Shao Z."/>
            <person name="Xu P."/>
            <person name="Yang C."/>
        </authorList>
    </citation>
    <scope>NUCLEOTIDE SEQUENCE [LARGE SCALE GENOMIC DNA]</scope>
    <source>
        <strain evidence="8 9">5DNS001</strain>
    </source>
</reference>
<sequence length="543" mass="62476">MKTNHIKYTVYLVMIGVASVLCSCQKDFLKEEPIGIPNSGNLLVDKEGFESAVTGLHIAARELFFYPDGSRMNSFWLGTDVACTGDRGLADFENYQTWLTPAQWSVEFYWNWAYLDLIPRANNILAYIDNPDIFWESEEEKNAIIAEARFFRGYAYNMLANLYGGVPIVDRISDSPRTDFVRSTRREVYEFVREDLEYASQWLPAEAPEDGRIERGAANHLLTEVYISLEDYEAAVASATAVIGSPRYRLMTERFGNYTDRPGDVFADLFKDENQNRSTTVNTETIWALQFEFQTAGGTAGGQKWYANGWLRAWGPKWWDIRDPDGNTGMELTTDSLGRGVAWVRPTSYFYNDIWKEDPSDMRNSGYNIKRKYYYNNPDSPYFGQEVDPMAIQADTMVNYYPMIMKIEPQLFPEGESFGRAFKDTYVMRLAETYLLRAEAYWRMGNSEMAAADINELRNRAHATEVEPAEVDLDYILDERARELIIEEPRRLTLNRVGKLAERVRRYNPESGSSVQDYHNLFPIPLSAIDANIDARLEQNPGY</sequence>
<dbReference type="Pfam" id="PF14322">
    <property type="entry name" value="SusD-like_3"/>
    <property type="match status" value="1"/>
</dbReference>
<evidence type="ECO:0000256" key="5">
    <source>
        <dbReference type="ARBA" id="ARBA00023237"/>
    </source>
</evidence>
<keyword evidence="4" id="KW-0472">Membrane</keyword>
<keyword evidence="9" id="KW-1185">Reference proteome</keyword>
<evidence type="ECO:0000256" key="4">
    <source>
        <dbReference type="ARBA" id="ARBA00023136"/>
    </source>
</evidence>
<name>A0A3N0EN05_SINP1</name>
<dbReference type="InterPro" id="IPR033985">
    <property type="entry name" value="SusD-like_N"/>
</dbReference>
<dbReference type="PROSITE" id="PS51257">
    <property type="entry name" value="PROKAR_LIPOPROTEIN"/>
    <property type="match status" value="1"/>
</dbReference>
<comment type="caution">
    <text evidence="8">The sequence shown here is derived from an EMBL/GenBank/DDBJ whole genome shotgun (WGS) entry which is preliminary data.</text>
</comment>
<evidence type="ECO:0000259" key="6">
    <source>
        <dbReference type="Pfam" id="PF07980"/>
    </source>
</evidence>
<feature type="domain" description="SusD-like N-terminal" evidence="7">
    <location>
        <begin position="99"/>
        <end position="226"/>
    </location>
</feature>
<dbReference type="SUPFAM" id="SSF48452">
    <property type="entry name" value="TPR-like"/>
    <property type="match status" value="1"/>
</dbReference>
<gene>
    <name evidence="8" type="ORF">ED312_07575</name>
</gene>
<comment type="similarity">
    <text evidence="2">Belongs to the SusD family.</text>
</comment>